<comment type="caution">
    <text evidence="1">The sequence shown here is derived from an EMBL/GenBank/DDBJ whole genome shotgun (WGS) entry which is preliminary data.</text>
</comment>
<dbReference type="Proteomes" id="UP000827872">
    <property type="component" value="Linkage Group LG05"/>
</dbReference>
<proteinExistence type="predicted"/>
<dbReference type="EMBL" id="CM037618">
    <property type="protein sequence ID" value="KAH8000065.1"/>
    <property type="molecule type" value="Genomic_DNA"/>
</dbReference>
<organism evidence="1 2">
    <name type="scientific">Sphaerodactylus townsendi</name>
    <dbReference type="NCBI Taxonomy" id="933632"/>
    <lineage>
        <taxon>Eukaryota</taxon>
        <taxon>Metazoa</taxon>
        <taxon>Chordata</taxon>
        <taxon>Craniata</taxon>
        <taxon>Vertebrata</taxon>
        <taxon>Euteleostomi</taxon>
        <taxon>Lepidosauria</taxon>
        <taxon>Squamata</taxon>
        <taxon>Bifurcata</taxon>
        <taxon>Gekkota</taxon>
        <taxon>Sphaerodactylidae</taxon>
        <taxon>Sphaerodactylus</taxon>
    </lineage>
</organism>
<gene>
    <name evidence="1" type="ORF">K3G42_022177</name>
</gene>
<evidence type="ECO:0000313" key="1">
    <source>
        <dbReference type="EMBL" id="KAH8000065.1"/>
    </source>
</evidence>
<name>A0ACB8F5Q3_9SAUR</name>
<evidence type="ECO:0000313" key="2">
    <source>
        <dbReference type="Proteomes" id="UP000827872"/>
    </source>
</evidence>
<accession>A0ACB8F5Q3</accession>
<reference evidence="1" key="1">
    <citation type="submission" date="2021-08" db="EMBL/GenBank/DDBJ databases">
        <title>The first chromosome-level gecko genome reveals the dynamic sex chromosomes of Neotropical dwarf geckos (Sphaerodactylidae: Sphaerodactylus).</title>
        <authorList>
            <person name="Pinto B.J."/>
            <person name="Keating S.E."/>
            <person name="Gamble T."/>
        </authorList>
    </citation>
    <scope>NUCLEOTIDE SEQUENCE</scope>
    <source>
        <strain evidence="1">TG3544</strain>
    </source>
</reference>
<protein>
    <submittedName>
        <fullName evidence="1">Uncharacterized protein</fullName>
    </submittedName>
</protein>
<keyword evidence="2" id="KW-1185">Reference proteome</keyword>
<sequence length="127" mass="14337">MEGEDSTKHVVEGVGHERSSWDISNLEKWTEYKVWVRAHTDVGPGPDSTPVLVRTDEDVPSAPPRKVEVEPVNSTAIRVSWKPPLSNKQHGQIRGYQVTYVKLENNDSRGQPVIKDVMFAESQVQYP</sequence>